<evidence type="ECO:0000256" key="1">
    <source>
        <dbReference type="ARBA" id="ARBA00022729"/>
    </source>
</evidence>
<dbReference type="InterPro" id="IPR013517">
    <property type="entry name" value="FG-GAP"/>
</dbReference>
<protein>
    <submittedName>
        <fullName evidence="2">VCBS repeat-containing protein</fullName>
    </submittedName>
</protein>
<dbReference type="Gene3D" id="2.130.10.130">
    <property type="entry name" value="Integrin alpha, N-terminal"/>
    <property type="match status" value="1"/>
</dbReference>
<reference evidence="2 3" key="1">
    <citation type="journal article" date="2020" name="ISME J.">
        <title>Comparative genomics reveals insights into cyanobacterial evolution and habitat adaptation.</title>
        <authorList>
            <person name="Chen M.Y."/>
            <person name="Teng W.K."/>
            <person name="Zhao L."/>
            <person name="Hu C.X."/>
            <person name="Zhou Y.K."/>
            <person name="Han B.P."/>
            <person name="Song L.R."/>
            <person name="Shu W.S."/>
        </authorList>
    </citation>
    <scope>NUCLEOTIDE SEQUENCE [LARGE SCALE GENOMIC DNA]</scope>
    <source>
        <strain evidence="2 3">FACHB-838</strain>
    </source>
</reference>
<dbReference type="RefSeq" id="WP_190944339.1">
    <property type="nucleotide sequence ID" value="NZ_JACJSI010000114.1"/>
</dbReference>
<organism evidence="2 3">
    <name type="scientific">Nostoc flagelliforme FACHB-838</name>
    <dbReference type="NCBI Taxonomy" id="2692904"/>
    <lineage>
        <taxon>Bacteria</taxon>
        <taxon>Bacillati</taxon>
        <taxon>Cyanobacteriota</taxon>
        <taxon>Cyanophyceae</taxon>
        <taxon>Nostocales</taxon>
        <taxon>Nostocaceae</taxon>
        <taxon>Nostoc</taxon>
    </lineage>
</organism>
<name>A0ABR8DXB5_9NOSO</name>
<dbReference type="SUPFAM" id="SSF69318">
    <property type="entry name" value="Integrin alpha N-terminal domain"/>
    <property type="match status" value="1"/>
</dbReference>
<sequence length="115" mass="12274">MTTFSQASVAYDGYFTVSDGGWTSFNEYPRQLGDINGDGRDDIVGFAGSEVYVALGQSNGTFSQASVAYDGYFTVSDGGWTSFDQYPRQLGDINGDGRNDIVGFAGSEVYVALGQ</sequence>
<comment type="caution">
    <text evidence="2">The sequence shown here is derived from an EMBL/GenBank/DDBJ whole genome shotgun (WGS) entry which is preliminary data.</text>
</comment>
<evidence type="ECO:0000313" key="3">
    <source>
        <dbReference type="Proteomes" id="UP000623440"/>
    </source>
</evidence>
<accession>A0ABR8DXB5</accession>
<dbReference type="Proteomes" id="UP000623440">
    <property type="component" value="Unassembled WGS sequence"/>
</dbReference>
<dbReference type="Pfam" id="PF13517">
    <property type="entry name" value="FG-GAP_3"/>
    <property type="match status" value="1"/>
</dbReference>
<dbReference type="InterPro" id="IPR028994">
    <property type="entry name" value="Integrin_alpha_N"/>
</dbReference>
<evidence type="ECO:0000313" key="2">
    <source>
        <dbReference type="EMBL" id="MBD2533793.1"/>
    </source>
</evidence>
<dbReference type="EMBL" id="JACJSI010000114">
    <property type="protein sequence ID" value="MBD2533793.1"/>
    <property type="molecule type" value="Genomic_DNA"/>
</dbReference>
<keyword evidence="1" id="KW-0732">Signal</keyword>
<proteinExistence type="predicted"/>
<gene>
    <name evidence="2" type="ORF">H6G97_31255</name>
</gene>
<keyword evidence="3" id="KW-1185">Reference proteome</keyword>